<comment type="similarity">
    <text evidence="3">Belongs to the TRAFAC class dynamin-like GTPase superfamily. GB1/RHD3 GTPase family.</text>
</comment>
<evidence type="ECO:0000259" key="4">
    <source>
        <dbReference type="PROSITE" id="PS51715"/>
    </source>
</evidence>
<dbReference type="Pfam" id="PF02263">
    <property type="entry name" value="GBP"/>
    <property type="match status" value="1"/>
</dbReference>
<accession>A0AAF3ENU9</accession>
<evidence type="ECO:0000256" key="1">
    <source>
        <dbReference type="ARBA" id="ARBA00022741"/>
    </source>
</evidence>
<dbReference type="InterPro" id="IPR027417">
    <property type="entry name" value="P-loop_NTPase"/>
</dbReference>
<dbReference type="InterPro" id="IPR015894">
    <property type="entry name" value="Guanylate-bd_N"/>
</dbReference>
<dbReference type="GO" id="GO:0005525">
    <property type="term" value="F:GTP binding"/>
    <property type="evidence" value="ECO:0007669"/>
    <property type="project" value="UniProtKB-KW"/>
</dbReference>
<proteinExistence type="inferred from homology"/>
<dbReference type="InterPro" id="IPR030386">
    <property type="entry name" value="G_GB1_RHD3_dom"/>
</dbReference>
<evidence type="ECO:0000256" key="3">
    <source>
        <dbReference type="PROSITE-ProRule" id="PRU01052"/>
    </source>
</evidence>
<keyword evidence="5" id="KW-1185">Reference proteome</keyword>
<keyword evidence="2" id="KW-0342">GTP-binding</keyword>
<dbReference type="SUPFAM" id="SSF52540">
    <property type="entry name" value="P-loop containing nucleoside triphosphate hydrolases"/>
    <property type="match status" value="1"/>
</dbReference>
<keyword evidence="1" id="KW-0547">Nucleotide-binding</keyword>
<protein>
    <recommendedName>
        <fullName evidence="4">GB1/RHD3-type G domain-containing protein</fullName>
    </recommendedName>
</protein>
<dbReference type="PROSITE" id="PS51715">
    <property type="entry name" value="G_GB1_RHD3"/>
    <property type="match status" value="1"/>
</dbReference>
<dbReference type="AlphaFoldDB" id="A0AAF3ENU9"/>
<feature type="domain" description="GB1/RHD3-type G" evidence="4">
    <location>
        <begin position="1"/>
        <end position="97"/>
    </location>
</feature>
<reference evidence="6" key="1">
    <citation type="submission" date="2024-02" db="UniProtKB">
        <authorList>
            <consortium name="WormBaseParasite"/>
        </authorList>
    </citation>
    <scope>IDENTIFICATION</scope>
</reference>
<dbReference type="Gene3D" id="3.40.50.300">
    <property type="entry name" value="P-loop containing nucleotide triphosphate hydrolases"/>
    <property type="match status" value="1"/>
</dbReference>
<organism evidence="5 6">
    <name type="scientific">Mesorhabditis belari</name>
    <dbReference type="NCBI Taxonomy" id="2138241"/>
    <lineage>
        <taxon>Eukaryota</taxon>
        <taxon>Metazoa</taxon>
        <taxon>Ecdysozoa</taxon>
        <taxon>Nematoda</taxon>
        <taxon>Chromadorea</taxon>
        <taxon>Rhabditida</taxon>
        <taxon>Rhabditina</taxon>
        <taxon>Rhabditomorpha</taxon>
        <taxon>Rhabditoidea</taxon>
        <taxon>Rhabditidae</taxon>
        <taxon>Mesorhabditinae</taxon>
        <taxon>Mesorhabditis</taxon>
    </lineage>
</organism>
<dbReference type="GO" id="GO:0003924">
    <property type="term" value="F:GTPase activity"/>
    <property type="evidence" value="ECO:0007669"/>
    <property type="project" value="InterPro"/>
</dbReference>
<dbReference type="WBParaSite" id="MBELARI_LOCUS15652">
    <property type="protein sequence ID" value="MBELARI_LOCUS15652"/>
    <property type="gene ID" value="MBELARI_LOCUS15652"/>
</dbReference>
<evidence type="ECO:0000313" key="5">
    <source>
        <dbReference type="Proteomes" id="UP000887575"/>
    </source>
</evidence>
<evidence type="ECO:0000313" key="6">
    <source>
        <dbReference type="WBParaSite" id="MBELARI_LOCUS15652"/>
    </source>
</evidence>
<name>A0AAF3ENU9_9BILA</name>
<evidence type="ECO:0000256" key="2">
    <source>
        <dbReference type="ARBA" id="ARBA00023134"/>
    </source>
</evidence>
<dbReference type="Proteomes" id="UP000887575">
    <property type="component" value="Unassembled WGS sequence"/>
</dbReference>
<sequence length="721" mass="83660">MAVLTNKGINGEIEGFFQSGYNRCTEGIFISSQPEYLSDDHVVFYLDTQGTFDLQTERKISAWIAGFSLLVSDIQIINLRGNLGGDNLQDLHLFTEMQLIFLIRDAPNSSKDEIFLDELWLQTSQSKDLQEMSASLRSKFSLIECFCAPPASDRIRRANGKIQIELEDQPLLQKLNLVKESLLTSSKSLDDQPMRKTTGYAKKAKQENYLQIYEERRGEAFKALKELVHPKDFAEAEKLLSSKITKLFTVKELELKEEAAQKGDQLNIEKFQSSELSKIGKLDFESLLKLKRENQMELIVVEFVKTLHRFTDSDFLSIKTRLEERLEYQFLFSREGHLKKYLDELVKKLREKILATETCYRNVEEICLEEIRLSLVLFSDELKRTGVDEEKTDELILFAKEEFKKCSFLALRLHSERRVATELLNTLTKQLDISSKKQATEPFSLEIVDEVDPEDRDIDDAQSWEFEEHEESKKQANEDKKKTIVLQRFEENLQTSTSTFLEHKQTILDQRNNFENLKRQQGGEESWAFEAEFLKLIQSQDQLNHELRMSERRSDVETNYESPRCLRNLEMEADLDLEKSISEETLIDEYINNKIIVFHLFEQGLAGFQNKAMILQESIEGFLQELEIYCEVEGFDSELIAIKRESLRKDLNLLAGDLSVTETRSDDMVVVENGNVSSPERTTTIIRWISQIGGNLFKIYKLIVSLFRDIFGSHSIWLSNL</sequence>